<gene>
    <name evidence="2" type="ORF">Nepgr_006246</name>
</gene>
<dbReference type="InterPro" id="IPR043502">
    <property type="entry name" value="DNA/RNA_pol_sf"/>
</dbReference>
<dbReference type="AlphaFoldDB" id="A0AAD3XH64"/>
<keyword evidence="3" id="KW-1185">Reference proteome</keyword>
<dbReference type="Gene3D" id="3.30.70.270">
    <property type="match status" value="1"/>
</dbReference>
<evidence type="ECO:0000259" key="1">
    <source>
        <dbReference type="Pfam" id="PF00078"/>
    </source>
</evidence>
<evidence type="ECO:0000313" key="3">
    <source>
        <dbReference type="Proteomes" id="UP001279734"/>
    </source>
</evidence>
<dbReference type="InterPro" id="IPR053134">
    <property type="entry name" value="RNA-dir_DNA_polymerase"/>
</dbReference>
<dbReference type="PANTHER" id="PTHR24559:SF444">
    <property type="entry name" value="REVERSE TRANSCRIPTASE DOMAIN-CONTAINING PROTEIN"/>
    <property type="match status" value="1"/>
</dbReference>
<comment type="caution">
    <text evidence="2">The sequence shown here is derived from an EMBL/GenBank/DDBJ whole genome shotgun (WGS) entry which is preliminary data.</text>
</comment>
<dbReference type="Gene3D" id="3.10.10.10">
    <property type="entry name" value="HIV Type 1 Reverse Transcriptase, subunit A, domain 1"/>
    <property type="match status" value="1"/>
</dbReference>
<dbReference type="EMBL" id="BSYO01000005">
    <property type="protein sequence ID" value="GMH04407.1"/>
    <property type="molecule type" value="Genomic_DNA"/>
</dbReference>
<dbReference type="Pfam" id="PF00078">
    <property type="entry name" value="RVT_1"/>
    <property type="match status" value="1"/>
</dbReference>
<dbReference type="SUPFAM" id="SSF56672">
    <property type="entry name" value="DNA/RNA polymerases"/>
    <property type="match status" value="1"/>
</dbReference>
<protein>
    <recommendedName>
        <fullName evidence="1">Reverse transcriptase domain-containing protein</fullName>
    </recommendedName>
</protein>
<dbReference type="InterPro" id="IPR043128">
    <property type="entry name" value="Rev_trsase/Diguanyl_cyclase"/>
</dbReference>
<accession>A0AAD3XH64</accession>
<name>A0AAD3XH64_NEPGR</name>
<dbReference type="PANTHER" id="PTHR24559">
    <property type="entry name" value="TRANSPOSON TY3-I GAG-POL POLYPROTEIN"/>
    <property type="match status" value="1"/>
</dbReference>
<sequence>MLSDGHVTYPKSHRHFFPNLLKTLTYEMKETGGHTRGSEEALGCWIHSGGAVPKLAIKRGHDEEEQREVEDVRGLHGPQQSIPKDSFPLFRIDQLVDLMSNHELLSFMDVYSGYNQIRMSPENKYTSLMTDQWTYYYKVMPFGFKNVSATYQRLVNKMF</sequence>
<organism evidence="2 3">
    <name type="scientific">Nepenthes gracilis</name>
    <name type="common">Slender pitcher plant</name>
    <dbReference type="NCBI Taxonomy" id="150966"/>
    <lineage>
        <taxon>Eukaryota</taxon>
        <taxon>Viridiplantae</taxon>
        <taxon>Streptophyta</taxon>
        <taxon>Embryophyta</taxon>
        <taxon>Tracheophyta</taxon>
        <taxon>Spermatophyta</taxon>
        <taxon>Magnoliopsida</taxon>
        <taxon>eudicotyledons</taxon>
        <taxon>Gunneridae</taxon>
        <taxon>Pentapetalae</taxon>
        <taxon>Caryophyllales</taxon>
        <taxon>Nepenthaceae</taxon>
        <taxon>Nepenthes</taxon>
    </lineage>
</organism>
<dbReference type="Proteomes" id="UP001279734">
    <property type="component" value="Unassembled WGS sequence"/>
</dbReference>
<evidence type="ECO:0000313" key="2">
    <source>
        <dbReference type="EMBL" id="GMH04407.1"/>
    </source>
</evidence>
<dbReference type="InterPro" id="IPR000477">
    <property type="entry name" value="RT_dom"/>
</dbReference>
<feature type="domain" description="Reverse transcriptase" evidence="1">
    <location>
        <begin position="83"/>
        <end position="159"/>
    </location>
</feature>
<proteinExistence type="predicted"/>
<reference evidence="2" key="1">
    <citation type="submission" date="2023-05" db="EMBL/GenBank/DDBJ databases">
        <title>Nepenthes gracilis genome sequencing.</title>
        <authorList>
            <person name="Fukushima K."/>
        </authorList>
    </citation>
    <scope>NUCLEOTIDE SEQUENCE</scope>
    <source>
        <strain evidence="2">SING2019-196</strain>
    </source>
</reference>